<dbReference type="InterPro" id="IPR036892">
    <property type="entry name" value="L27_dom_sf"/>
</dbReference>
<organism evidence="2 3">
    <name type="scientific">Temnothorax longispinosus</name>
    <dbReference type="NCBI Taxonomy" id="300112"/>
    <lineage>
        <taxon>Eukaryota</taxon>
        <taxon>Metazoa</taxon>
        <taxon>Ecdysozoa</taxon>
        <taxon>Arthropoda</taxon>
        <taxon>Hexapoda</taxon>
        <taxon>Insecta</taxon>
        <taxon>Pterygota</taxon>
        <taxon>Neoptera</taxon>
        <taxon>Endopterygota</taxon>
        <taxon>Hymenoptera</taxon>
        <taxon>Apocrita</taxon>
        <taxon>Aculeata</taxon>
        <taxon>Formicoidea</taxon>
        <taxon>Formicidae</taxon>
        <taxon>Myrmicinae</taxon>
        <taxon>Temnothorax</taxon>
    </lineage>
</organism>
<sequence>MLVFRKVRRDEINSTNVERNVSLDTSPGTVGTIRSLANMAPHDRDELVRSPRCPLKVDDVLIAMLLAALRNFPSFRSSVPPALHPIFISALSHAEACTDETGLPSASMQIYQRHSRTCAMRTLSTFAERKGWRSVAQRSCCIGGVAMKLMQLPLFVLDLHSPLHEILESFHPPNGFVLSHIGEGVKGAVFMMAKAHRALELLEDYHAKLTRPQDKQLRLAIERVIRIFKSRLFQALLDTYMYLKGDGKGKFCSPHREKRGGRRSEIERCPGVALWRRGKSKGIALKLFLFMENREDREATYAALALQYELLFLARDSINYHCGIILIVSRARLYFRRCSRGNYACYNYNIKTRLQPLESVRTLRSPDDQSYFTRKIRIKGLERELGEKDLEREKKEKVFWMKGNAYFHDKSFCAKLVATTCGIFGKAHFESRYTPSEFIVNLENGSERWRGTLKASEERERAGSGRRVVGSTVKYCLRILHPPSYARLIPFCPDRLSVCHRALPWRTQKLSARSRARSFHVDALLCGNGRFYWSAVG</sequence>
<dbReference type="Proteomes" id="UP000310200">
    <property type="component" value="Unassembled WGS sequence"/>
</dbReference>
<dbReference type="PROSITE" id="PS51022">
    <property type="entry name" value="L27"/>
    <property type="match status" value="1"/>
</dbReference>
<feature type="domain" description="L27" evidence="1">
    <location>
        <begin position="191"/>
        <end position="249"/>
    </location>
</feature>
<evidence type="ECO:0000259" key="1">
    <source>
        <dbReference type="PROSITE" id="PS51022"/>
    </source>
</evidence>
<dbReference type="InterPro" id="IPR015143">
    <property type="entry name" value="L27_1"/>
</dbReference>
<keyword evidence="3" id="KW-1185">Reference proteome</keyword>
<protein>
    <recommendedName>
        <fullName evidence="1">L27 domain-containing protein</fullName>
    </recommendedName>
</protein>
<proteinExistence type="predicted"/>
<comment type="caution">
    <text evidence="2">The sequence shown here is derived from an EMBL/GenBank/DDBJ whole genome shotgun (WGS) entry which is preliminary data.</text>
</comment>
<dbReference type="Gene3D" id="1.10.287.470">
    <property type="entry name" value="Helix hairpin bin"/>
    <property type="match status" value="1"/>
</dbReference>
<dbReference type="STRING" id="300112.A0A4S2JWT2"/>
<dbReference type="AlphaFoldDB" id="A0A4S2JWT2"/>
<name>A0A4S2JWT2_9HYME</name>
<dbReference type="GO" id="GO:0030054">
    <property type="term" value="C:cell junction"/>
    <property type="evidence" value="ECO:0007669"/>
    <property type="project" value="UniProtKB-ARBA"/>
</dbReference>
<dbReference type="SMART" id="SM00569">
    <property type="entry name" value="L27"/>
    <property type="match status" value="1"/>
</dbReference>
<reference evidence="2 3" key="1">
    <citation type="journal article" date="2019" name="Philos. Trans. R. Soc. Lond., B, Biol. Sci.">
        <title>Ant behaviour and brain gene expression of defending hosts depend on the ecological success of the intruding social parasite.</title>
        <authorList>
            <person name="Kaur R."/>
            <person name="Stoldt M."/>
            <person name="Jongepier E."/>
            <person name="Feldmeyer B."/>
            <person name="Menzel F."/>
            <person name="Bornberg-Bauer E."/>
            <person name="Foitzik S."/>
        </authorList>
    </citation>
    <scope>NUCLEOTIDE SEQUENCE [LARGE SCALE GENOMIC DNA]</scope>
    <source>
        <tissue evidence="2">Whole body</tissue>
    </source>
</reference>
<evidence type="ECO:0000313" key="3">
    <source>
        <dbReference type="Proteomes" id="UP000310200"/>
    </source>
</evidence>
<dbReference type="InterPro" id="IPR004172">
    <property type="entry name" value="L27_dom"/>
</dbReference>
<gene>
    <name evidence="2" type="ORF">DBV15_02358</name>
</gene>
<evidence type="ECO:0000313" key="2">
    <source>
        <dbReference type="EMBL" id="TGZ39049.1"/>
    </source>
</evidence>
<dbReference type="EMBL" id="QBLH01003331">
    <property type="protein sequence ID" value="TGZ39049.1"/>
    <property type="molecule type" value="Genomic_DNA"/>
</dbReference>
<accession>A0A4S2JWT2</accession>
<dbReference type="Pfam" id="PF09058">
    <property type="entry name" value="L27_1"/>
    <property type="match status" value="1"/>
</dbReference>
<dbReference type="SUPFAM" id="SSF101288">
    <property type="entry name" value="L27 domain"/>
    <property type="match status" value="1"/>
</dbReference>